<organism evidence="2 3">
    <name type="scientific">Lichenifustis flavocetrariae</name>
    <dbReference type="NCBI Taxonomy" id="2949735"/>
    <lineage>
        <taxon>Bacteria</taxon>
        <taxon>Pseudomonadati</taxon>
        <taxon>Pseudomonadota</taxon>
        <taxon>Alphaproteobacteria</taxon>
        <taxon>Hyphomicrobiales</taxon>
        <taxon>Lichenihabitantaceae</taxon>
        <taxon>Lichenifustis</taxon>
    </lineage>
</organism>
<evidence type="ECO:0000256" key="1">
    <source>
        <dbReference type="SAM" id="MobiDB-lite"/>
    </source>
</evidence>
<dbReference type="EMBL" id="JAMOIM010000003">
    <property type="protein sequence ID" value="MCW6507511.1"/>
    <property type="molecule type" value="Genomic_DNA"/>
</dbReference>
<name>A0AA41YUN2_9HYPH</name>
<sequence>MGIIVTFPPPRRRRSAPVQTTDNATILLFMGVRYVRELETVDLQQSGPEPEQTDCEALPPLEIA</sequence>
<dbReference type="RefSeq" id="WP_282583881.1">
    <property type="nucleotide sequence ID" value="NZ_JAMOIM010000003.1"/>
</dbReference>
<protein>
    <submittedName>
        <fullName evidence="2">Uncharacterized protein</fullName>
    </submittedName>
</protein>
<reference evidence="2" key="1">
    <citation type="submission" date="2022-05" db="EMBL/GenBank/DDBJ databases">
        <authorList>
            <person name="Pankratov T."/>
        </authorList>
    </citation>
    <scope>NUCLEOTIDE SEQUENCE</scope>
    <source>
        <strain evidence="2">BP6-180914</strain>
    </source>
</reference>
<gene>
    <name evidence="2" type="ORF">M8523_05690</name>
</gene>
<dbReference type="Proteomes" id="UP001165667">
    <property type="component" value="Unassembled WGS sequence"/>
</dbReference>
<proteinExistence type="predicted"/>
<evidence type="ECO:0000313" key="3">
    <source>
        <dbReference type="Proteomes" id="UP001165667"/>
    </source>
</evidence>
<accession>A0AA41YUN2</accession>
<keyword evidence="3" id="KW-1185">Reference proteome</keyword>
<dbReference type="AlphaFoldDB" id="A0AA41YUN2"/>
<evidence type="ECO:0000313" key="2">
    <source>
        <dbReference type="EMBL" id="MCW6507511.1"/>
    </source>
</evidence>
<feature type="region of interest" description="Disordered" evidence="1">
    <location>
        <begin position="42"/>
        <end position="64"/>
    </location>
</feature>
<comment type="caution">
    <text evidence="2">The sequence shown here is derived from an EMBL/GenBank/DDBJ whole genome shotgun (WGS) entry which is preliminary data.</text>
</comment>